<feature type="transmembrane region" description="Helical" evidence="1">
    <location>
        <begin position="173"/>
        <end position="196"/>
    </location>
</feature>
<feature type="transmembrane region" description="Helical" evidence="1">
    <location>
        <begin position="344"/>
        <end position="366"/>
    </location>
</feature>
<protein>
    <submittedName>
        <fullName evidence="3">Acyltransferase</fullName>
    </submittedName>
</protein>
<accession>A0A848M0A0</accession>
<keyword evidence="4" id="KW-1185">Reference proteome</keyword>
<keyword evidence="1" id="KW-1133">Transmembrane helix</keyword>
<evidence type="ECO:0000259" key="2">
    <source>
        <dbReference type="Pfam" id="PF01757"/>
    </source>
</evidence>
<dbReference type="AlphaFoldDB" id="A0A848M0A0"/>
<proteinExistence type="predicted"/>
<dbReference type="Proteomes" id="UP000518300">
    <property type="component" value="Unassembled WGS sequence"/>
</dbReference>
<dbReference type="InterPro" id="IPR050879">
    <property type="entry name" value="Acyltransferase_3"/>
</dbReference>
<feature type="transmembrane region" description="Helical" evidence="1">
    <location>
        <begin position="45"/>
        <end position="67"/>
    </location>
</feature>
<feature type="transmembrane region" description="Helical" evidence="1">
    <location>
        <begin position="274"/>
        <end position="294"/>
    </location>
</feature>
<sequence length="402" mass="42579">MSRSRTGSLDALTGLRFLAALHVVLFHFGKTLVASAPEGVRNWVGAGYSAVGVFFVLSGFVLAWNYLDGDGRMETGTRAFLAARVARVYPVYVLTFLLSAPSTMELSVAANGWKVAAMKLAVGALGALSLLQAWVPKLALYWNPPGWSVSVEAFFYAFFPRLARWLPRLRPSLLPTAMGAVWVLGLVPPLLFLWLLPDGPGAVDAHAAGTWMSVLKFNPVSRLPEFVFGVLLGWYFVRERDAGAAKGNGTVLAAAGLALLVAAGAAGPRIPYPLMHNALLAPASGLLVYGLARGGGALGWLLSRPLLVHLGGASYALYLLQYPASEAAKALAGVLAPWVDMQSPVALLGVLLAVAVPASVAVHRYVETPLRSRVRKALQPWVDAESSESSKPVPARPVVPGA</sequence>
<feature type="transmembrane region" description="Helical" evidence="1">
    <location>
        <begin position="249"/>
        <end position="268"/>
    </location>
</feature>
<evidence type="ECO:0000313" key="4">
    <source>
        <dbReference type="Proteomes" id="UP000518300"/>
    </source>
</evidence>
<feature type="transmembrane region" description="Helical" evidence="1">
    <location>
        <begin position="220"/>
        <end position="237"/>
    </location>
</feature>
<feature type="transmembrane region" description="Helical" evidence="1">
    <location>
        <begin position="12"/>
        <end position="33"/>
    </location>
</feature>
<evidence type="ECO:0000313" key="3">
    <source>
        <dbReference type="EMBL" id="NMO23270.1"/>
    </source>
</evidence>
<evidence type="ECO:0000256" key="1">
    <source>
        <dbReference type="SAM" id="Phobius"/>
    </source>
</evidence>
<organism evidence="3 4">
    <name type="scientific">Pyxidicoccus fallax</name>
    <dbReference type="NCBI Taxonomy" id="394095"/>
    <lineage>
        <taxon>Bacteria</taxon>
        <taxon>Pseudomonadati</taxon>
        <taxon>Myxococcota</taxon>
        <taxon>Myxococcia</taxon>
        <taxon>Myxococcales</taxon>
        <taxon>Cystobacterineae</taxon>
        <taxon>Myxococcaceae</taxon>
        <taxon>Pyxidicoccus</taxon>
    </lineage>
</organism>
<dbReference type="GO" id="GO:0016747">
    <property type="term" value="F:acyltransferase activity, transferring groups other than amino-acyl groups"/>
    <property type="evidence" value="ECO:0007669"/>
    <property type="project" value="InterPro"/>
</dbReference>
<dbReference type="RefSeq" id="WP_169352371.1">
    <property type="nucleotide sequence ID" value="NZ_JABBJJ010000568.1"/>
</dbReference>
<feature type="domain" description="Acyltransferase 3" evidence="2">
    <location>
        <begin position="11"/>
        <end position="363"/>
    </location>
</feature>
<comment type="caution">
    <text evidence="3">The sequence shown here is derived from an EMBL/GenBank/DDBJ whole genome shotgun (WGS) entry which is preliminary data.</text>
</comment>
<dbReference type="GO" id="GO:0000271">
    <property type="term" value="P:polysaccharide biosynthetic process"/>
    <property type="evidence" value="ECO:0007669"/>
    <property type="project" value="TreeGrafter"/>
</dbReference>
<feature type="transmembrane region" description="Helical" evidence="1">
    <location>
        <begin position="306"/>
        <end position="324"/>
    </location>
</feature>
<keyword evidence="3" id="KW-0808">Transferase</keyword>
<dbReference type="GO" id="GO:0016020">
    <property type="term" value="C:membrane"/>
    <property type="evidence" value="ECO:0007669"/>
    <property type="project" value="TreeGrafter"/>
</dbReference>
<dbReference type="PANTHER" id="PTHR23028:SF53">
    <property type="entry name" value="ACYL_TRANSF_3 DOMAIN-CONTAINING PROTEIN"/>
    <property type="match status" value="1"/>
</dbReference>
<dbReference type="PANTHER" id="PTHR23028">
    <property type="entry name" value="ACETYLTRANSFERASE"/>
    <property type="match status" value="1"/>
</dbReference>
<gene>
    <name evidence="3" type="ORF">HG543_51675</name>
</gene>
<feature type="transmembrane region" description="Helical" evidence="1">
    <location>
        <begin position="147"/>
        <end position="166"/>
    </location>
</feature>
<dbReference type="EMBL" id="JABBJJ010000568">
    <property type="protein sequence ID" value="NMO23270.1"/>
    <property type="molecule type" value="Genomic_DNA"/>
</dbReference>
<keyword evidence="3" id="KW-0012">Acyltransferase</keyword>
<keyword evidence="1" id="KW-0472">Membrane</keyword>
<feature type="transmembrane region" description="Helical" evidence="1">
    <location>
        <begin position="87"/>
        <end position="104"/>
    </location>
</feature>
<keyword evidence="1" id="KW-0812">Transmembrane</keyword>
<dbReference type="Pfam" id="PF01757">
    <property type="entry name" value="Acyl_transf_3"/>
    <property type="match status" value="1"/>
</dbReference>
<reference evidence="3 4" key="1">
    <citation type="submission" date="2020-04" db="EMBL/GenBank/DDBJ databases">
        <title>Draft genome of Pyxidicoccus fallax type strain.</title>
        <authorList>
            <person name="Whitworth D.E."/>
        </authorList>
    </citation>
    <scope>NUCLEOTIDE SEQUENCE [LARGE SCALE GENOMIC DNA]</scope>
    <source>
        <strain evidence="3 4">DSM 14698</strain>
    </source>
</reference>
<dbReference type="InterPro" id="IPR002656">
    <property type="entry name" value="Acyl_transf_3_dom"/>
</dbReference>
<name>A0A848M0A0_9BACT</name>